<keyword evidence="1 3" id="KW-0732">Signal</keyword>
<protein>
    <recommendedName>
        <fullName evidence="4">YNCE-like beta-propeller domain-containing protein</fullName>
    </recommendedName>
</protein>
<evidence type="ECO:0000256" key="1">
    <source>
        <dbReference type="ARBA" id="ARBA00022729"/>
    </source>
</evidence>
<evidence type="ECO:0000313" key="6">
    <source>
        <dbReference type="Proteomes" id="UP000055136"/>
    </source>
</evidence>
<evidence type="ECO:0000313" key="5">
    <source>
        <dbReference type="EMBL" id="ALP52274.1"/>
    </source>
</evidence>
<evidence type="ECO:0000256" key="3">
    <source>
        <dbReference type="SAM" id="SignalP"/>
    </source>
</evidence>
<proteinExistence type="predicted"/>
<dbReference type="STRING" id="1748243.Tel_03450"/>
<dbReference type="AlphaFoldDB" id="A0A0S2TAU1"/>
<reference evidence="5" key="1">
    <citation type="submission" date="2015-10" db="EMBL/GenBank/DDBJ databases">
        <title>Description of Candidatus Tenderia electrophaga gen. nov, sp. nov., an Uncultivated Electroautotroph from a Biocathode Enrichment.</title>
        <authorList>
            <person name="Eddie B.J."/>
            <person name="Malanoski A.P."/>
            <person name="Wang Z."/>
            <person name="Hall R.J."/>
            <person name="Oh S.D."/>
            <person name="Heiner C."/>
            <person name="Lin B."/>
            <person name="Strycharz-Glaven S.M."/>
        </authorList>
    </citation>
    <scope>NUCLEOTIDE SEQUENCE [LARGE SCALE GENOMIC DNA]</scope>
    <source>
        <strain evidence="5">NRL1</strain>
    </source>
</reference>
<organism evidence="5 6">
    <name type="scientific">Candidatus Tenderia electrophaga</name>
    <dbReference type="NCBI Taxonomy" id="1748243"/>
    <lineage>
        <taxon>Bacteria</taxon>
        <taxon>Pseudomonadati</taxon>
        <taxon>Pseudomonadota</taxon>
        <taxon>Gammaproteobacteria</taxon>
        <taxon>Candidatus Tenderiales</taxon>
        <taxon>Candidatus Tenderiaceae</taxon>
        <taxon>Candidatus Tenderia</taxon>
    </lineage>
</organism>
<feature type="region of interest" description="Disordered" evidence="2">
    <location>
        <begin position="77"/>
        <end position="102"/>
    </location>
</feature>
<dbReference type="SUPFAM" id="SSF51004">
    <property type="entry name" value="C-terminal (heme d1) domain of cytochrome cd1-nitrite reductase"/>
    <property type="match status" value="1"/>
</dbReference>
<evidence type="ECO:0000259" key="4">
    <source>
        <dbReference type="Pfam" id="PF21783"/>
    </source>
</evidence>
<dbReference type="Gene3D" id="2.130.10.10">
    <property type="entry name" value="YVTN repeat-like/Quinoprotein amine dehydrogenase"/>
    <property type="match status" value="2"/>
</dbReference>
<accession>A0A0S2TAU1</accession>
<dbReference type="InterPro" id="IPR015943">
    <property type="entry name" value="WD40/YVTN_repeat-like_dom_sf"/>
</dbReference>
<feature type="compositionally biased region" description="Basic and acidic residues" evidence="2">
    <location>
        <begin position="91"/>
        <end position="100"/>
    </location>
</feature>
<feature type="chain" id="PRO_5006604889" description="YNCE-like beta-propeller domain-containing protein" evidence="3">
    <location>
        <begin position="22"/>
        <end position="350"/>
    </location>
</feature>
<sequence length="350" mass="36848">MKILLTVVMTVWVSAAATATASPFMYVPTGDADDLVVIDLDEDKVVGRIGELENAHGLAASPNSEYLVAGSMQPVEGGAAEDMSKPASVSEDEHAAHHAGGDAAAMKSPAYLSIIEPRRGHVIRRVAVPALAHHTAISPDGKHAIAVHSGAGGISVVDLNTMEAVKTIQTGALPNYAVFSGDGRYLYVSNAGAGSVSEIDTHDWRIRRQLTAGNGPEHLVLSPDGARLFVADVDDGTVIGVNLKSGALTNRFDVGAEPHGIDISTDGRWLFVSSKSDQTLSRIDLTDNSVGKIDLQPAPYHVVYVAAVSKLYVSSREAAKIWVLDPAGMNVVAEIDIGRGVAHQMVIRPQ</sequence>
<dbReference type="InterPro" id="IPR048433">
    <property type="entry name" value="YNCE-like_beta-prop"/>
</dbReference>
<keyword evidence="6" id="KW-1185">Reference proteome</keyword>
<dbReference type="Proteomes" id="UP000055136">
    <property type="component" value="Chromosome"/>
</dbReference>
<dbReference type="PANTHER" id="PTHR47197:SF3">
    <property type="entry name" value="DIHYDRO-HEME D1 DEHYDROGENASE"/>
    <property type="match status" value="1"/>
</dbReference>
<dbReference type="Pfam" id="PF21783">
    <property type="entry name" value="YNCE"/>
    <property type="match status" value="1"/>
</dbReference>
<feature type="signal peptide" evidence="3">
    <location>
        <begin position="1"/>
        <end position="21"/>
    </location>
</feature>
<feature type="domain" description="YNCE-like beta-propeller" evidence="4">
    <location>
        <begin position="112"/>
        <end position="256"/>
    </location>
</feature>
<name>A0A0S2TAU1_9GAMM</name>
<dbReference type="InterPro" id="IPR051200">
    <property type="entry name" value="Host-pathogen_enzymatic-act"/>
</dbReference>
<gene>
    <name evidence="5" type="ORF">Tel_03450</name>
</gene>
<dbReference type="PANTHER" id="PTHR47197">
    <property type="entry name" value="PROTEIN NIRF"/>
    <property type="match status" value="1"/>
</dbReference>
<dbReference type="EMBL" id="CP013099">
    <property type="protein sequence ID" value="ALP52274.1"/>
    <property type="molecule type" value="Genomic_DNA"/>
</dbReference>
<dbReference type="InterPro" id="IPR011048">
    <property type="entry name" value="Haem_d1_sf"/>
</dbReference>
<evidence type="ECO:0000256" key="2">
    <source>
        <dbReference type="SAM" id="MobiDB-lite"/>
    </source>
</evidence>
<dbReference type="KEGG" id="tee:Tel_03450"/>